<feature type="compositionally biased region" description="Basic and acidic residues" evidence="1">
    <location>
        <begin position="319"/>
        <end position="335"/>
    </location>
</feature>
<feature type="compositionally biased region" description="Basic and acidic residues" evidence="1">
    <location>
        <begin position="1"/>
        <end position="25"/>
    </location>
</feature>
<proteinExistence type="predicted"/>
<feature type="non-terminal residue" evidence="2">
    <location>
        <position position="1"/>
    </location>
</feature>
<feature type="compositionally biased region" description="Basic residues" evidence="1">
    <location>
        <begin position="77"/>
        <end position="88"/>
    </location>
</feature>
<feature type="compositionally biased region" description="Polar residues" evidence="1">
    <location>
        <begin position="400"/>
        <end position="414"/>
    </location>
</feature>
<feature type="compositionally biased region" description="Basic residues" evidence="1">
    <location>
        <begin position="26"/>
        <end position="48"/>
    </location>
</feature>
<evidence type="ECO:0000313" key="2">
    <source>
        <dbReference type="EMBL" id="JAP62877.1"/>
    </source>
</evidence>
<feature type="region of interest" description="Disordered" evidence="1">
    <location>
        <begin position="1"/>
        <end position="423"/>
    </location>
</feature>
<organism evidence="2">
    <name type="scientific">Schistocephalus solidus</name>
    <name type="common">Tapeworm</name>
    <dbReference type="NCBI Taxonomy" id="70667"/>
    <lineage>
        <taxon>Eukaryota</taxon>
        <taxon>Metazoa</taxon>
        <taxon>Spiralia</taxon>
        <taxon>Lophotrochozoa</taxon>
        <taxon>Platyhelminthes</taxon>
        <taxon>Cestoda</taxon>
        <taxon>Eucestoda</taxon>
        <taxon>Diphyllobothriidea</taxon>
        <taxon>Diphyllobothriidae</taxon>
        <taxon>Schistocephalus</taxon>
    </lineage>
</organism>
<feature type="compositionally biased region" description="Basic and acidic residues" evidence="1">
    <location>
        <begin position="165"/>
        <end position="177"/>
    </location>
</feature>
<feature type="compositionally biased region" description="Basic and acidic residues" evidence="1">
    <location>
        <begin position="61"/>
        <end position="76"/>
    </location>
</feature>
<dbReference type="AlphaFoldDB" id="A0A0V0JC62"/>
<feature type="compositionally biased region" description="Basic and acidic residues" evidence="1">
    <location>
        <begin position="96"/>
        <end position="119"/>
    </location>
</feature>
<feature type="compositionally biased region" description="Polar residues" evidence="1">
    <location>
        <begin position="243"/>
        <end position="262"/>
    </location>
</feature>
<feature type="compositionally biased region" description="Basic and acidic residues" evidence="1">
    <location>
        <begin position="216"/>
        <end position="242"/>
    </location>
</feature>
<reference evidence="2" key="1">
    <citation type="submission" date="2016-01" db="EMBL/GenBank/DDBJ databases">
        <title>Reference transcriptome for the parasite Schistocephalus solidus: insights into the molecular evolution of parasitism.</title>
        <authorList>
            <person name="Hebert F.O."/>
            <person name="Grambauer S."/>
            <person name="Barber I."/>
            <person name="Landry C.R."/>
            <person name="Aubin-Horth N."/>
        </authorList>
    </citation>
    <scope>NUCLEOTIDE SEQUENCE</scope>
</reference>
<sequence length="736" mass="81370">EGVKDSRVSRPPDHNLDDDAPPERSHKSRKQKRTHASPSPHHSKHRKEQRLSEKQMSIRMTSKEVQEIVGEKVKEQSRKRKHYKKHRHDSVDSEEATSKRERSLGANVDHHSRRESSSHRREKYRPPSKAQLSPEDDFGARSSSAHSEGSTRLSPPRDTPSPRRHCLERQAEPERTARFRTSVYPPASLREPKERAEKLKRQGATVGGVSPTRAVEVSREKPLKDRSDKMHRFCENKAKEKSLSTGEVQRTQPSTESPSRSFPSGACEETGSGRTSLDSFRSRHLLRPSMQKESSRRRSTKSPRVQRRSKAGDDLLSESSRDGEPQARDVNTHSSERKRHRQRDEQSRADAPCGVSKTKESPQASKNSKLIRSRSTSEHSTDPSSKLEPDAKPGVRMVTPETSSATQPHRQSSSPKKRISAAGNSGATSLLGLIDMLSVEETSDTELEALLPPTILSGEHAKLCMPSSSKQTLQQQHSKDVLGVSGHSAASDFQPVVSAGAGLDDGVSGRFETVDAPVSSDTVLDRLSTRLQAKMLTAETWLEGEDFTDEDFEAAAQPSCEEAEEDDNHQQQTVFGLVSTSATLLTPRQRLLTSLATPWQEFETAGEMGEKDLPPSSPLPPSCLPEQPIGAQILCLTGVSRRYLGEALTKQLEARLSSSVSEHTPLLSRHPLALFHRRCMDKSPGPASSSLPIFSLAPPPMTLNNLLSILSPNHPQMPTAVAEITLRRHLLGLQAC</sequence>
<protein>
    <submittedName>
        <fullName evidence="2">Uncharacterized protein</fullName>
    </submittedName>
</protein>
<accession>A0A0V0JC62</accession>
<evidence type="ECO:0000256" key="1">
    <source>
        <dbReference type="SAM" id="MobiDB-lite"/>
    </source>
</evidence>
<feature type="compositionally biased region" description="Polar residues" evidence="1">
    <location>
        <begin position="361"/>
        <end position="374"/>
    </location>
</feature>
<dbReference type="EMBL" id="GEEE01000348">
    <property type="protein sequence ID" value="JAP62877.1"/>
    <property type="molecule type" value="Transcribed_RNA"/>
</dbReference>
<gene>
    <name evidence="2" type="ORF">TR151033</name>
</gene>
<feature type="compositionally biased region" description="Polar residues" evidence="1">
    <location>
        <begin position="141"/>
        <end position="153"/>
    </location>
</feature>
<feature type="compositionally biased region" description="Basic and acidic residues" evidence="1">
    <location>
        <begin position="375"/>
        <end position="393"/>
    </location>
</feature>
<feature type="compositionally biased region" description="Basic residues" evidence="1">
    <location>
        <begin position="295"/>
        <end position="309"/>
    </location>
</feature>
<feature type="compositionally biased region" description="Basic and acidic residues" evidence="1">
    <location>
        <begin position="190"/>
        <end position="200"/>
    </location>
</feature>
<name>A0A0V0JC62_SCHSO</name>